<dbReference type="STRING" id="1908237.BEN47_10485"/>
<dbReference type="Pfam" id="PF14289">
    <property type="entry name" value="DUF4369"/>
    <property type="match status" value="1"/>
</dbReference>
<feature type="domain" description="DUF4369" evidence="2">
    <location>
        <begin position="29"/>
        <end position="82"/>
    </location>
</feature>
<dbReference type="InterPro" id="IPR025380">
    <property type="entry name" value="DUF4369"/>
</dbReference>
<keyword evidence="1" id="KW-0732">Signal</keyword>
<evidence type="ECO:0000259" key="2">
    <source>
        <dbReference type="Pfam" id="PF14289"/>
    </source>
</evidence>
<name>A0A1G1T9C0_9BACT</name>
<dbReference type="RefSeq" id="WP_070725942.1">
    <property type="nucleotide sequence ID" value="NZ_MDZB01000084.1"/>
</dbReference>
<evidence type="ECO:0000256" key="1">
    <source>
        <dbReference type="SAM" id="SignalP"/>
    </source>
</evidence>
<proteinExistence type="predicted"/>
<feature type="chain" id="PRO_5009579176" description="DUF4369 domain-containing protein" evidence="1">
    <location>
        <begin position="20"/>
        <end position="91"/>
    </location>
</feature>
<organism evidence="3 4">
    <name type="scientific">Hymenobacter lapidarius</name>
    <dbReference type="NCBI Taxonomy" id="1908237"/>
    <lineage>
        <taxon>Bacteria</taxon>
        <taxon>Pseudomonadati</taxon>
        <taxon>Bacteroidota</taxon>
        <taxon>Cytophagia</taxon>
        <taxon>Cytophagales</taxon>
        <taxon>Hymenobacteraceae</taxon>
        <taxon>Hymenobacter</taxon>
    </lineage>
</organism>
<evidence type="ECO:0000313" key="4">
    <source>
        <dbReference type="Proteomes" id="UP000176294"/>
    </source>
</evidence>
<dbReference type="AlphaFoldDB" id="A0A1G1T9C0"/>
<dbReference type="Proteomes" id="UP000176294">
    <property type="component" value="Unassembled WGS sequence"/>
</dbReference>
<sequence length="91" mass="9668">MMKSHIVGLLLFTPGLALAQTQAPVTYPYVIKGKIGKLNAPAKVYLMTGLNATDSVTLQRGRFELKGTTPYPQSATLCWNARAGCNLAGGT</sequence>
<keyword evidence="4" id="KW-1185">Reference proteome</keyword>
<comment type="caution">
    <text evidence="3">The sequence shown here is derived from an EMBL/GenBank/DDBJ whole genome shotgun (WGS) entry which is preliminary data.</text>
</comment>
<feature type="signal peptide" evidence="1">
    <location>
        <begin position="1"/>
        <end position="19"/>
    </location>
</feature>
<dbReference type="EMBL" id="MDZB01000084">
    <property type="protein sequence ID" value="OGX87461.1"/>
    <property type="molecule type" value="Genomic_DNA"/>
</dbReference>
<protein>
    <recommendedName>
        <fullName evidence="2">DUF4369 domain-containing protein</fullName>
    </recommendedName>
</protein>
<accession>A0A1G1T9C0</accession>
<reference evidence="3 4" key="1">
    <citation type="submission" date="2016-08" db="EMBL/GenBank/DDBJ databases">
        <title>Hymenobacter coccineus sp. nov., Hymenobacter lapidarius sp. nov. and Hymenobacter glacialis sp. nov., isolated from Antarctic soil.</title>
        <authorList>
            <person name="Sedlacek I."/>
            <person name="Kralova S."/>
            <person name="Kyrova K."/>
            <person name="Maslanova I."/>
            <person name="Stankova E."/>
            <person name="Vrbovska V."/>
            <person name="Nemec M."/>
            <person name="Bartak M."/>
            <person name="Svec P."/>
            <person name="Busse H.-J."/>
            <person name="Pantucek R."/>
        </authorList>
    </citation>
    <scope>NUCLEOTIDE SEQUENCE [LARGE SCALE GENOMIC DNA]</scope>
    <source>
        <strain evidence="3 4">CCM 8643</strain>
    </source>
</reference>
<evidence type="ECO:0000313" key="3">
    <source>
        <dbReference type="EMBL" id="OGX87461.1"/>
    </source>
</evidence>
<gene>
    <name evidence="3" type="ORF">BEN47_10485</name>
</gene>